<evidence type="ECO:0000313" key="3">
    <source>
        <dbReference type="Proteomes" id="UP000632222"/>
    </source>
</evidence>
<evidence type="ECO:0000313" key="2">
    <source>
        <dbReference type="EMBL" id="GGJ22965.1"/>
    </source>
</evidence>
<proteinExistence type="predicted"/>
<feature type="transmembrane region" description="Helical" evidence="1">
    <location>
        <begin position="181"/>
        <end position="207"/>
    </location>
</feature>
<keyword evidence="3" id="KW-1185">Reference proteome</keyword>
<feature type="transmembrane region" description="Helical" evidence="1">
    <location>
        <begin position="105"/>
        <end position="127"/>
    </location>
</feature>
<organism evidence="2 3">
    <name type="scientific">Deinococcus roseus</name>
    <dbReference type="NCBI Taxonomy" id="392414"/>
    <lineage>
        <taxon>Bacteria</taxon>
        <taxon>Thermotogati</taxon>
        <taxon>Deinococcota</taxon>
        <taxon>Deinococci</taxon>
        <taxon>Deinococcales</taxon>
        <taxon>Deinococcaceae</taxon>
        <taxon>Deinococcus</taxon>
    </lineage>
</organism>
<name>A0ABQ2CX70_9DEIO</name>
<feature type="transmembrane region" description="Helical" evidence="1">
    <location>
        <begin position="139"/>
        <end position="161"/>
    </location>
</feature>
<comment type="caution">
    <text evidence="2">The sequence shown here is derived from an EMBL/GenBank/DDBJ whole genome shotgun (WGS) entry which is preliminary data.</text>
</comment>
<feature type="transmembrane region" description="Helical" evidence="1">
    <location>
        <begin position="68"/>
        <end position="93"/>
    </location>
</feature>
<sequence length="226" mass="25764">MISIRQTLLDVLLLLVRRPLTLFWALVTGLMISLSGELLLASGAAALQRYLVSALRGEKSQKFHWEGVFTIPHLLLSVMFMAFSFVGVAFFGGMHIALDMLGNTFIAAVFLYSFLLARADLTLAQILQKNAELIRKGDLWKHVALLFLWSFLQYLAGKLIPRPDLNFENMMDISVQQAEQLLQFLLLYMLFLWIIYVLGSLVVASWYHQLTDPAKQKKVLLNERTE</sequence>
<keyword evidence="1" id="KW-0472">Membrane</keyword>
<feature type="transmembrane region" description="Helical" evidence="1">
    <location>
        <begin position="22"/>
        <end position="47"/>
    </location>
</feature>
<accession>A0ABQ2CX70</accession>
<protein>
    <submittedName>
        <fullName evidence="2">Uncharacterized protein</fullName>
    </submittedName>
</protein>
<dbReference type="EMBL" id="BMOD01000002">
    <property type="protein sequence ID" value="GGJ22965.1"/>
    <property type="molecule type" value="Genomic_DNA"/>
</dbReference>
<reference evidence="3" key="1">
    <citation type="journal article" date="2019" name="Int. J. Syst. Evol. Microbiol.">
        <title>The Global Catalogue of Microorganisms (GCM) 10K type strain sequencing project: providing services to taxonomists for standard genome sequencing and annotation.</title>
        <authorList>
            <consortium name="The Broad Institute Genomics Platform"/>
            <consortium name="The Broad Institute Genome Sequencing Center for Infectious Disease"/>
            <person name="Wu L."/>
            <person name="Ma J."/>
        </authorList>
    </citation>
    <scope>NUCLEOTIDE SEQUENCE [LARGE SCALE GENOMIC DNA]</scope>
    <source>
        <strain evidence="3">JCM 14370</strain>
    </source>
</reference>
<dbReference type="RefSeq" id="WP_188999815.1">
    <property type="nucleotide sequence ID" value="NZ_BMOD01000002.1"/>
</dbReference>
<keyword evidence="1" id="KW-0812">Transmembrane</keyword>
<dbReference type="Proteomes" id="UP000632222">
    <property type="component" value="Unassembled WGS sequence"/>
</dbReference>
<gene>
    <name evidence="2" type="ORF">GCM10008938_06460</name>
</gene>
<evidence type="ECO:0000256" key="1">
    <source>
        <dbReference type="SAM" id="Phobius"/>
    </source>
</evidence>
<keyword evidence="1" id="KW-1133">Transmembrane helix</keyword>